<dbReference type="EMBL" id="UINC01078101">
    <property type="protein sequence ID" value="SVC18847.1"/>
    <property type="molecule type" value="Genomic_DNA"/>
</dbReference>
<gene>
    <name evidence="1" type="ORF">METZ01_LOCUS271701</name>
</gene>
<dbReference type="AlphaFoldDB" id="A0A382K712"/>
<accession>A0A382K712</accession>
<protein>
    <submittedName>
        <fullName evidence="1">Uncharacterized protein</fullName>
    </submittedName>
</protein>
<reference evidence="1" key="1">
    <citation type="submission" date="2018-05" db="EMBL/GenBank/DDBJ databases">
        <authorList>
            <person name="Lanie J.A."/>
            <person name="Ng W.-L."/>
            <person name="Kazmierczak K.M."/>
            <person name="Andrzejewski T.M."/>
            <person name="Davidsen T.M."/>
            <person name="Wayne K.J."/>
            <person name="Tettelin H."/>
            <person name="Glass J.I."/>
            <person name="Rusch D."/>
            <person name="Podicherti R."/>
            <person name="Tsui H.-C.T."/>
            <person name="Winkler M.E."/>
        </authorList>
    </citation>
    <scope>NUCLEOTIDE SEQUENCE</scope>
</reference>
<evidence type="ECO:0000313" key="1">
    <source>
        <dbReference type="EMBL" id="SVC18847.1"/>
    </source>
</evidence>
<sequence>MSIPSSISFFLTLSGGKILITLS</sequence>
<proteinExistence type="predicted"/>
<name>A0A382K712_9ZZZZ</name>
<feature type="non-terminal residue" evidence="1">
    <location>
        <position position="23"/>
    </location>
</feature>
<organism evidence="1">
    <name type="scientific">marine metagenome</name>
    <dbReference type="NCBI Taxonomy" id="408172"/>
    <lineage>
        <taxon>unclassified sequences</taxon>
        <taxon>metagenomes</taxon>
        <taxon>ecological metagenomes</taxon>
    </lineage>
</organism>